<dbReference type="AlphaFoldDB" id="A0A0A9BJZ6"/>
<dbReference type="EMBL" id="GBRH01234214">
    <property type="protein sequence ID" value="JAD63681.1"/>
    <property type="molecule type" value="Transcribed_RNA"/>
</dbReference>
<sequence length="53" mass="6132">MLGSNYWGSCRDHDVFGGIAYSKIKFPLLLFDLKFTKNCDFLKNFESIPNVIK</sequence>
<name>A0A0A9BJZ6_ARUDO</name>
<accession>A0A0A9BJZ6</accession>
<reference evidence="1" key="2">
    <citation type="journal article" date="2015" name="Data Brief">
        <title>Shoot transcriptome of the giant reed, Arundo donax.</title>
        <authorList>
            <person name="Barrero R.A."/>
            <person name="Guerrero F.D."/>
            <person name="Moolhuijzen P."/>
            <person name="Goolsby J.A."/>
            <person name="Tidwell J."/>
            <person name="Bellgard S.E."/>
            <person name="Bellgard M.I."/>
        </authorList>
    </citation>
    <scope>NUCLEOTIDE SEQUENCE</scope>
    <source>
        <tissue evidence="1">Shoot tissue taken approximately 20 cm above the soil surface</tissue>
    </source>
</reference>
<protein>
    <submittedName>
        <fullName evidence="1">Uncharacterized protein</fullName>
    </submittedName>
</protein>
<organism evidence="1">
    <name type="scientific">Arundo donax</name>
    <name type="common">Giant reed</name>
    <name type="synonym">Donax arundinaceus</name>
    <dbReference type="NCBI Taxonomy" id="35708"/>
    <lineage>
        <taxon>Eukaryota</taxon>
        <taxon>Viridiplantae</taxon>
        <taxon>Streptophyta</taxon>
        <taxon>Embryophyta</taxon>
        <taxon>Tracheophyta</taxon>
        <taxon>Spermatophyta</taxon>
        <taxon>Magnoliopsida</taxon>
        <taxon>Liliopsida</taxon>
        <taxon>Poales</taxon>
        <taxon>Poaceae</taxon>
        <taxon>PACMAD clade</taxon>
        <taxon>Arundinoideae</taxon>
        <taxon>Arundineae</taxon>
        <taxon>Arundo</taxon>
    </lineage>
</organism>
<evidence type="ECO:0000313" key="1">
    <source>
        <dbReference type="EMBL" id="JAD63681.1"/>
    </source>
</evidence>
<proteinExistence type="predicted"/>
<reference evidence="1" key="1">
    <citation type="submission" date="2014-09" db="EMBL/GenBank/DDBJ databases">
        <authorList>
            <person name="Magalhaes I.L.F."/>
            <person name="Oliveira U."/>
            <person name="Santos F.R."/>
            <person name="Vidigal T.H.D.A."/>
            <person name="Brescovit A.D."/>
            <person name="Santos A.J."/>
        </authorList>
    </citation>
    <scope>NUCLEOTIDE SEQUENCE</scope>
    <source>
        <tissue evidence="1">Shoot tissue taken approximately 20 cm above the soil surface</tissue>
    </source>
</reference>